<dbReference type="EMBL" id="JAVRBK010000002">
    <property type="protein sequence ID" value="KAK5648187.1"/>
    <property type="molecule type" value="Genomic_DNA"/>
</dbReference>
<dbReference type="GO" id="GO:0008270">
    <property type="term" value="F:zinc ion binding"/>
    <property type="evidence" value="ECO:0007669"/>
    <property type="project" value="UniProtKB-KW"/>
</dbReference>
<feature type="domain" description="SWIM-type" evidence="2">
    <location>
        <begin position="49"/>
        <end position="85"/>
    </location>
</feature>
<keyword evidence="1" id="KW-0479">Metal-binding</keyword>
<dbReference type="PANTHER" id="PTHR47526">
    <property type="entry name" value="ATP-DEPENDENT DNA HELICASE"/>
    <property type="match status" value="1"/>
</dbReference>
<keyword evidence="1" id="KW-0863">Zinc-finger</keyword>
<gene>
    <name evidence="3" type="ORF">RI129_003079</name>
</gene>
<reference evidence="3 4" key="1">
    <citation type="journal article" date="2024" name="Insects">
        <title>An Improved Chromosome-Level Genome Assembly of the Firefly Pyrocoelia pectoralis.</title>
        <authorList>
            <person name="Fu X."/>
            <person name="Meyer-Rochow V.B."/>
            <person name="Ballantyne L."/>
            <person name="Zhu X."/>
        </authorList>
    </citation>
    <scope>NUCLEOTIDE SEQUENCE [LARGE SCALE GENOMIC DNA]</scope>
    <source>
        <strain evidence="3">XCY_ONT2</strain>
    </source>
</reference>
<evidence type="ECO:0000313" key="3">
    <source>
        <dbReference type="EMBL" id="KAK5648187.1"/>
    </source>
</evidence>
<sequence length="117" mass="12855">MKAYKSLQAYKYFEAGFVQKVRCKRINDMVVIVGKVKHSQRMSEKSLDTWVIVNEDGSIRTAHCTCMAGSSEICSHVGAILYAAEYAAKTKETVSCTDTKATWPVPAISKVPVGTTC</sequence>
<dbReference type="AlphaFoldDB" id="A0AAN7ZMR4"/>
<organism evidence="3 4">
    <name type="scientific">Pyrocoelia pectoralis</name>
    <dbReference type="NCBI Taxonomy" id="417401"/>
    <lineage>
        <taxon>Eukaryota</taxon>
        <taxon>Metazoa</taxon>
        <taxon>Ecdysozoa</taxon>
        <taxon>Arthropoda</taxon>
        <taxon>Hexapoda</taxon>
        <taxon>Insecta</taxon>
        <taxon>Pterygota</taxon>
        <taxon>Neoptera</taxon>
        <taxon>Endopterygota</taxon>
        <taxon>Coleoptera</taxon>
        <taxon>Polyphaga</taxon>
        <taxon>Elateriformia</taxon>
        <taxon>Elateroidea</taxon>
        <taxon>Lampyridae</taxon>
        <taxon>Lampyrinae</taxon>
        <taxon>Pyrocoelia</taxon>
    </lineage>
</organism>
<comment type="caution">
    <text evidence="3">The sequence shown here is derived from an EMBL/GenBank/DDBJ whole genome shotgun (WGS) entry which is preliminary data.</text>
</comment>
<accession>A0AAN7ZMR4</accession>
<evidence type="ECO:0000259" key="2">
    <source>
        <dbReference type="PROSITE" id="PS50966"/>
    </source>
</evidence>
<dbReference type="InterPro" id="IPR007527">
    <property type="entry name" value="Znf_SWIM"/>
</dbReference>
<name>A0AAN7ZMR4_9COLE</name>
<dbReference type="PANTHER" id="PTHR47526:SF4">
    <property type="entry name" value="SWIM-TYPE DOMAIN-CONTAINING PROTEIN"/>
    <property type="match status" value="1"/>
</dbReference>
<dbReference type="Proteomes" id="UP001329430">
    <property type="component" value="Chromosome 2"/>
</dbReference>
<keyword evidence="1" id="KW-0862">Zinc</keyword>
<dbReference type="PROSITE" id="PS50966">
    <property type="entry name" value="ZF_SWIM"/>
    <property type="match status" value="1"/>
</dbReference>
<keyword evidence="4" id="KW-1185">Reference proteome</keyword>
<proteinExistence type="predicted"/>
<evidence type="ECO:0000256" key="1">
    <source>
        <dbReference type="PROSITE-ProRule" id="PRU00325"/>
    </source>
</evidence>
<protein>
    <recommendedName>
        <fullName evidence="2">SWIM-type domain-containing protein</fullName>
    </recommendedName>
</protein>
<evidence type="ECO:0000313" key="4">
    <source>
        <dbReference type="Proteomes" id="UP001329430"/>
    </source>
</evidence>